<sequence>MIGLESRRLLALVYTGRDRSKLRNFSYVNSKAEIDVLRSTYRSVFTEQTYNQWYRWPSMLYYSYVQNISPIFRHLRDVYYQGTNLAAKLPLMSIGSDSHEMREHDRGKTAINFNASRIHTARVSEPDSGLTLQVTPLTSAELHCSKVLNPSLGVHRQPPPPGRYPMSAETCRVQKLVGLQLLARHHAQEP</sequence>
<dbReference type="EMBL" id="KB543686">
    <property type="protein sequence ID" value="EMP31735.1"/>
    <property type="molecule type" value="Genomic_DNA"/>
</dbReference>
<proteinExistence type="predicted"/>
<reference evidence="2" key="1">
    <citation type="journal article" date="2013" name="Nat. Genet.">
        <title>The draft genomes of soft-shell turtle and green sea turtle yield insights into the development and evolution of the turtle-specific body plan.</title>
        <authorList>
            <person name="Wang Z."/>
            <person name="Pascual-Anaya J."/>
            <person name="Zadissa A."/>
            <person name="Li W."/>
            <person name="Niimura Y."/>
            <person name="Huang Z."/>
            <person name="Li C."/>
            <person name="White S."/>
            <person name="Xiong Z."/>
            <person name="Fang D."/>
            <person name="Wang B."/>
            <person name="Ming Y."/>
            <person name="Chen Y."/>
            <person name="Zheng Y."/>
            <person name="Kuraku S."/>
            <person name="Pignatelli M."/>
            <person name="Herrero J."/>
            <person name="Beal K."/>
            <person name="Nozawa M."/>
            <person name="Li Q."/>
            <person name="Wang J."/>
            <person name="Zhang H."/>
            <person name="Yu L."/>
            <person name="Shigenobu S."/>
            <person name="Wang J."/>
            <person name="Liu J."/>
            <person name="Flicek P."/>
            <person name="Searle S."/>
            <person name="Wang J."/>
            <person name="Kuratani S."/>
            <person name="Yin Y."/>
            <person name="Aken B."/>
            <person name="Zhang G."/>
            <person name="Irie N."/>
        </authorList>
    </citation>
    <scope>NUCLEOTIDE SEQUENCE [LARGE SCALE GENOMIC DNA]</scope>
</reference>
<keyword evidence="2" id="KW-1185">Reference proteome</keyword>
<dbReference type="AlphaFoldDB" id="M7B861"/>
<dbReference type="Proteomes" id="UP000031443">
    <property type="component" value="Unassembled WGS sequence"/>
</dbReference>
<evidence type="ECO:0000313" key="1">
    <source>
        <dbReference type="EMBL" id="EMP31735.1"/>
    </source>
</evidence>
<organism evidence="1 2">
    <name type="scientific">Chelonia mydas</name>
    <name type="common">Green sea-turtle</name>
    <name type="synonym">Chelonia agassizi</name>
    <dbReference type="NCBI Taxonomy" id="8469"/>
    <lineage>
        <taxon>Eukaryota</taxon>
        <taxon>Metazoa</taxon>
        <taxon>Chordata</taxon>
        <taxon>Craniata</taxon>
        <taxon>Vertebrata</taxon>
        <taxon>Euteleostomi</taxon>
        <taxon>Archelosauria</taxon>
        <taxon>Testudinata</taxon>
        <taxon>Testudines</taxon>
        <taxon>Cryptodira</taxon>
        <taxon>Durocryptodira</taxon>
        <taxon>Americhelydia</taxon>
        <taxon>Chelonioidea</taxon>
        <taxon>Cheloniidae</taxon>
        <taxon>Chelonia</taxon>
    </lineage>
</organism>
<protein>
    <submittedName>
        <fullName evidence="1">Uncharacterized protein</fullName>
    </submittedName>
</protein>
<accession>M7B861</accession>
<gene>
    <name evidence="1" type="ORF">UY3_11117</name>
</gene>
<name>M7B861_CHEMY</name>
<evidence type="ECO:0000313" key="2">
    <source>
        <dbReference type="Proteomes" id="UP000031443"/>
    </source>
</evidence>